<evidence type="ECO:0000313" key="3">
    <source>
        <dbReference type="Proteomes" id="UP000187012"/>
    </source>
</evidence>
<evidence type="ECO:0000313" key="2">
    <source>
        <dbReference type="EMBL" id="SIT45008.1"/>
    </source>
</evidence>
<reference evidence="2 3" key="1">
    <citation type="submission" date="2016-12" db="EMBL/GenBank/DDBJ databases">
        <authorList>
            <person name="Song W.-J."/>
            <person name="Kurnit D.M."/>
        </authorList>
    </citation>
    <scope>NUCLEOTIDE SEQUENCE [LARGE SCALE GENOMIC DNA]</scope>
    <source>
        <strain evidence="2 3">STM7296</strain>
    </source>
</reference>
<evidence type="ECO:0000256" key="1">
    <source>
        <dbReference type="SAM" id="MobiDB-lite"/>
    </source>
</evidence>
<protein>
    <submittedName>
        <fullName evidence="2">Uncharacterized protein</fullName>
    </submittedName>
</protein>
<sequence length="82" mass="9051">MIQNITSTIDLHVLQHENKMEMELASADLTLAMGPDYNKAKVRQALETFGIQQLKDTILQEALFPDPDDPSASPSLDPIGDN</sequence>
<name>A0A1N7SC83_9BURK</name>
<dbReference type="STRING" id="1247936.BN2475_510063"/>
<dbReference type="AlphaFoldDB" id="A0A1N7SC83"/>
<keyword evidence="3" id="KW-1185">Reference proteome</keyword>
<dbReference type="RefSeq" id="WP_143325854.1">
    <property type="nucleotide sequence ID" value="NZ_CYGX02000051.1"/>
</dbReference>
<proteinExistence type="predicted"/>
<accession>A0A1N7SC83</accession>
<organism evidence="2 3">
    <name type="scientific">Paraburkholderia ribeironis</name>
    <dbReference type="NCBI Taxonomy" id="1247936"/>
    <lineage>
        <taxon>Bacteria</taxon>
        <taxon>Pseudomonadati</taxon>
        <taxon>Pseudomonadota</taxon>
        <taxon>Betaproteobacteria</taxon>
        <taxon>Burkholderiales</taxon>
        <taxon>Burkholderiaceae</taxon>
        <taxon>Paraburkholderia</taxon>
    </lineage>
</organism>
<feature type="region of interest" description="Disordered" evidence="1">
    <location>
        <begin position="63"/>
        <end position="82"/>
    </location>
</feature>
<dbReference type="Proteomes" id="UP000187012">
    <property type="component" value="Unassembled WGS sequence"/>
</dbReference>
<feature type="compositionally biased region" description="Low complexity" evidence="1">
    <location>
        <begin position="70"/>
        <end position="82"/>
    </location>
</feature>
<gene>
    <name evidence="2" type="ORF">BN2475_510063</name>
</gene>
<dbReference type="EMBL" id="CYGX02000051">
    <property type="protein sequence ID" value="SIT45008.1"/>
    <property type="molecule type" value="Genomic_DNA"/>
</dbReference>